<reference evidence="2 3" key="1">
    <citation type="submission" date="2021-05" db="EMBL/GenBank/DDBJ databases">
        <title>Mycobacterium acidophilum sp. nov., an extremely acid-tolerant member of the genus Mycobacterium.</title>
        <authorList>
            <person name="Xia J."/>
        </authorList>
    </citation>
    <scope>NUCLEOTIDE SEQUENCE [LARGE SCALE GENOMIC DNA]</scope>
    <source>
        <strain evidence="2 3">M1</strain>
    </source>
</reference>
<dbReference type="Gene3D" id="3.10.180.10">
    <property type="entry name" value="2,3-Dihydroxybiphenyl 1,2-Dioxygenase, domain 1"/>
    <property type="match status" value="1"/>
</dbReference>
<evidence type="ECO:0000259" key="1">
    <source>
        <dbReference type="PROSITE" id="PS51819"/>
    </source>
</evidence>
<keyword evidence="3" id="KW-1185">Reference proteome</keyword>
<evidence type="ECO:0000313" key="2">
    <source>
        <dbReference type="EMBL" id="MBS9535549.1"/>
    </source>
</evidence>
<dbReference type="SUPFAM" id="SSF54593">
    <property type="entry name" value="Glyoxalase/Bleomycin resistance protein/Dihydroxybiphenyl dioxygenase"/>
    <property type="match status" value="1"/>
</dbReference>
<accession>A0ABS5RRF8</accession>
<dbReference type="RefSeq" id="WP_214094407.1">
    <property type="nucleotide sequence ID" value="NZ_JAHCLR010000048.1"/>
</dbReference>
<dbReference type="PROSITE" id="PS51819">
    <property type="entry name" value="VOC"/>
    <property type="match status" value="1"/>
</dbReference>
<feature type="domain" description="VOC" evidence="1">
    <location>
        <begin position="22"/>
        <end position="137"/>
    </location>
</feature>
<proteinExistence type="predicted"/>
<organism evidence="2 3">
    <name type="scientific">Mycolicibacter acidiphilus</name>
    <dbReference type="NCBI Taxonomy" id="2835306"/>
    <lineage>
        <taxon>Bacteria</taxon>
        <taxon>Bacillati</taxon>
        <taxon>Actinomycetota</taxon>
        <taxon>Actinomycetes</taxon>
        <taxon>Mycobacteriales</taxon>
        <taxon>Mycobacteriaceae</taxon>
        <taxon>Mycolicibacter</taxon>
    </lineage>
</organism>
<gene>
    <name evidence="2" type="ORF">KIH27_18345</name>
</gene>
<comment type="caution">
    <text evidence="2">The sequence shown here is derived from an EMBL/GenBank/DDBJ whole genome shotgun (WGS) entry which is preliminary data.</text>
</comment>
<dbReference type="InterPro" id="IPR037523">
    <property type="entry name" value="VOC_core"/>
</dbReference>
<evidence type="ECO:0000313" key="3">
    <source>
        <dbReference type="Proteomes" id="UP001519535"/>
    </source>
</evidence>
<sequence>MSTDTDDTAITGPDEQPRPNVRVASSVVRVSELRQSVRFYCDVFGFRVVIHEHDVALLVSPSGFQLYINSIDPSRRHDRGTIGVEFLMWATDSRAELEAIEQRLRTHDPAVFTHVENGVTFVEGCDPDKIRVVVAYPSPDQLPRQVIASVLRG</sequence>
<dbReference type="Pfam" id="PF00903">
    <property type="entry name" value="Glyoxalase"/>
    <property type="match status" value="1"/>
</dbReference>
<dbReference type="InterPro" id="IPR029068">
    <property type="entry name" value="Glyas_Bleomycin-R_OHBP_Dase"/>
</dbReference>
<dbReference type="CDD" id="cd06587">
    <property type="entry name" value="VOC"/>
    <property type="match status" value="1"/>
</dbReference>
<name>A0ABS5RRF8_9MYCO</name>
<dbReference type="EMBL" id="JAHCLR010000048">
    <property type="protein sequence ID" value="MBS9535549.1"/>
    <property type="molecule type" value="Genomic_DNA"/>
</dbReference>
<dbReference type="Proteomes" id="UP001519535">
    <property type="component" value="Unassembled WGS sequence"/>
</dbReference>
<dbReference type="InterPro" id="IPR004360">
    <property type="entry name" value="Glyas_Fos-R_dOase_dom"/>
</dbReference>
<protein>
    <submittedName>
        <fullName evidence="2">VOC family protein</fullName>
    </submittedName>
</protein>